<protein>
    <submittedName>
        <fullName evidence="1">Uncharacterized protein</fullName>
    </submittedName>
</protein>
<dbReference type="Gene3D" id="3.20.20.150">
    <property type="entry name" value="Divalent-metal-dependent TIM barrel enzymes"/>
    <property type="match status" value="1"/>
</dbReference>
<sequence>MMIDYFLLKIVFKYTSIQVYLDNLCHACLNNGETMIDAMKKYFATWPKGQRPLIGCATQQTGKRLGAHTEHIDEKHFELCTRETRDLKFDIMLEIKDNEQSAIIAVPYTARERVRSQPVDIDPGNYRYIYENAQHLQNEANERKRKRAEKKKLPMLMTTKKIVN</sequence>
<evidence type="ECO:0000313" key="2">
    <source>
        <dbReference type="Proteomes" id="UP000663869"/>
    </source>
</evidence>
<comment type="caution">
    <text evidence="1">The sequence shown here is derived from an EMBL/GenBank/DDBJ whole genome shotgun (WGS) entry which is preliminary data.</text>
</comment>
<gene>
    <name evidence="1" type="ORF">FME351_LOCUS6555</name>
</gene>
<dbReference type="EMBL" id="CAJNYU010000551">
    <property type="protein sequence ID" value="CAF3373342.1"/>
    <property type="molecule type" value="Genomic_DNA"/>
</dbReference>
<proteinExistence type="predicted"/>
<reference evidence="1" key="1">
    <citation type="submission" date="2021-02" db="EMBL/GenBank/DDBJ databases">
        <authorList>
            <person name="Nowell W R."/>
        </authorList>
    </citation>
    <scope>NUCLEOTIDE SEQUENCE</scope>
</reference>
<name>A0A817XX73_9BILA</name>
<organism evidence="1 2">
    <name type="scientific">Rotaria socialis</name>
    <dbReference type="NCBI Taxonomy" id="392032"/>
    <lineage>
        <taxon>Eukaryota</taxon>
        <taxon>Metazoa</taxon>
        <taxon>Spiralia</taxon>
        <taxon>Gnathifera</taxon>
        <taxon>Rotifera</taxon>
        <taxon>Eurotatoria</taxon>
        <taxon>Bdelloidea</taxon>
        <taxon>Philodinida</taxon>
        <taxon>Philodinidae</taxon>
        <taxon>Rotaria</taxon>
    </lineage>
</organism>
<dbReference type="AlphaFoldDB" id="A0A817XX73"/>
<evidence type="ECO:0000313" key="1">
    <source>
        <dbReference type="EMBL" id="CAF3373342.1"/>
    </source>
</evidence>
<accession>A0A817XX73</accession>
<dbReference type="Proteomes" id="UP000663869">
    <property type="component" value="Unassembled WGS sequence"/>
</dbReference>